<protein>
    <submittedName>
        <fullName evidence="8">26S proteasome regulatory subunit RPN13</fullName>
    </submittedName>
</protein>
<dbReference type="Pfam" id="PF04683">
    <property type="entry name" value="Rpn13_ADRM1_Pru"/>
    <property type="match status" value="1"/>
</dbReference>
<evidence type="ECO:0000256" key="5">
    <source>
        <dbReference type="ARBA" id="ARBA00023242"/>
    </source>
</evidence>
<dbReference type="GO" id="GO:0000502">
    <property type="term" value="C:proteasome complex"/>
    <property type="evidence" value="ECO:0007669"/>
    <property type="project" value="UniProtKB-KW"/>
</dbReference>
<organism evidence="8 9">
    <name type="scientific">Nakaseomyces bracarensis</name>
    <dbReference type="NCBI Taxonomy" id="273131"/>
    <lineage>
        <taxon>Eukaryota</taxon>
        <taxon>Fungi</taxon>
        <taxon>Dikarya</taxon>
        <taxon>Ascomycota</taxon>
        <taxon>Saccharomycotina</taxon>
        <taxon>Saccharomycetes</taxon>
        <taxon>Saccharomycetales</taxon>
        <taxon>Saccharomycetaceae</taxon>
        <taxon>Nakaseomyces</taxon>
    </lineage>
</organism>
<feature type="compositionally biased region" description="Basic and acidic residues" evidence="6">
    <location>
        <begin position="130"/>
        <end position="142"/>
    </location>
</feature>
<keyword evidence="4 8" id="KW-0647">Proteasome</keyword>
<comment type="subcellular location">
    <subcellularLocation>
        <location evidence="2">Cytoplasm</location>
    </subcellularLocation>
    <subcellularLocation>
        <location evidence="1">Nucleus</location>
    </subcellularLocation>
</comment>
<dbReference type="InterPro" id="IPR006773">
    <property type="entry name" value="Rpn13/ADRM1"/>
</dbReference>
<dbReference type="PROSITE" id="PS51917">
    <property type="entry name" value="PRU"/>
    <property type="match status" value="1"/>
</dbReference>
<keyword evidence="3" id="KW-0963">Cytoplasm</keyword>
<evidence type="ECO:0000256" key="1">
    <source>
        <dbReference type="ARBA" id="ARBA00004123"/>
    </source>
</evidence>
<evidence type="ECO:0000259" key="7">
    <source>
        <dbReference type="PROSITE" id="PS51917"/>
    </source>
</evidence>
<dbReference type="Gene3D" id="2.30.29.70">
    <property type="entry name" value="Proteasomal ubiquitin receptor Rpn13/ADRM1"/>
    <property type="match status" value="1"/>
</dbReference>
<sequence>MTTIRAGLCEFDESSKVCSALPVQGEIKIAPHEEDIELGFWSFEWRPVEKTAGGVEPISLILIAGETKCVRLDAKSGRVFALVFSSDQKYFFWFQEKNAVALNQFSEKDTAFLDKLDSILAGPEEEQEGQEVKSEGDVEMKD</sequence>
<gene>
    <name evidence="8" type="ORF">RNJ44_00528</name>
</gene>
<proteinExistence type="predicted"/>
<name>A0ABR4NSU0_9SACH</name>
<comment type="caution">
    <text evidence="8">The sequence shown here is derived from an EMBL/GenBank/DDBJ whole genome shotgun (WGS) entry which is preliminary data.</text>
</comment>
<evidence type="ECO:0000313" key="8">
    <source>
        <dbReference type="EMBL" id="KAL3231493.1"/>
    </source>
</evidence>
<feature type="domain" description="Pru" evidence="7">
    <location>
        <begin position="1"/>
        <end position="123"/>
    </location>
</feature>
<evidence type="ECO:0000256" key="3">
    <source>
        <dbReference type="ARBA" id="ARBA00022490"/>
    </source>
</evidence>
<dbReference type="Proteomes" id="UP001623330">
    <property type="component" value="Unassembled WGS sequence"/>
</dbReference>
<dbReference type="PANTHER" id="PTHR12225">
    <property type="entry name" value="ADHESION REGULATING MOLECULE 1 110 KDA CELL MEMBRANE GLYCOPROTEIN"/>
    <property type="match status" value="1"/>
</dbReference>
<evidence type="ECO:0000256" key="4">
    <source>
        <dbReference type="ARBA" id="ARBA00022942"/>
    </source>
</evidence>
<dbReference type="InterPro" id="IPR038633">
    <property type="entry name" value="Rpn13/ADRM1_Pru_sf"/>
</dbReference>
<keyword evidence="9" id="KW-1185">Reference proteome</keyword>
<evidence type="ECO:0000313" key="9">
    <source>
        <dbReference type="Proteomes" id="UP001623330"/>
    </source>
</evidence>
<feature type="region of interest" description="Disordered" evidence="6">
    <location>
        <begin position="121"/>
        <end position="142"/>
    </location>
</feature>
<dbReference type="PANTHER" id="PTHR12225:SF0">
    <property type="entry name" value="PROTEASOMAL UBIQUITIN RECEPTOR ADRM1"/>
    <property type="match status" value="1"/>
</dbReference>
<dbReference type="InterPro" id="IPR044868">
    <property type="entry name" value="Rpn13/ADRM1_Pru"/>
</dbReference>
<evidence type="ECO:0000256" key="2">
    <source>
        <dbReference type="ARBA" id="ARBA00004496"/>
    </source>
</evidence>
<evidence type="ECO:0000256" key="6">
    <source>
        <dbReference type="SAM" id="MobiDB-lite"/>
    </source>
</evidence>
<keyword evidence="5" id="KW-0539">Nucleus</keyword>
<reference evidence="8 9" key="1">
    <citation type="submission" date="2024-05" db="EMBL/GenBank/DDBJ databases">
        <title>Long read based assembly of the Candida bracarensis genome reveals expanded adhesin content.</title>
        <authorList>
            <person name="Marcet-Houben M."/>
            <person name="Ksiezopolska E."/>
            <person name="Gabaldon T."/>
        </authorList>
    </citation>
    <scope>NUCLEOTIDE SEQUENCE [LARGE SCALE GENOMIC DNA]</scope>
    <source>
        <strain evidence="8 9">CBM6</strain>
    </source>
</reference>
<dbReference type="EMBL" id="JBEVYD010000007">
    <property type="protein sequence ID" value="KAL3231493.1"/>
    <property type="molecule type" value="Genomic_DNA"/>
</dbReference>
<accession>A0ABR4NSU0</accession>